<dbReference type="Gene3D" id="1.10.150.130">
    <property type="match status" value="1"/>
</dbReference>
<evidence type="ECO:0000313" key="3">
    <source>
        <dbReference type="EMBL" id="CAG8754138.1"/>
    </source>
</evidence>
<dbReference type="EMBL" id="CAJVPY010015874">
    <property type="protein sequence ID" value="CAG8754138.1"/>
    <property type="molecule type" value="Genomic_DNA"/>
</dbReference>
<dbReference type="AlphaFoldDB" id="A0A9N9IYT4"/>
<feature type="non-terminal residue" evidence="3">
    <location>
        <position position="324"/>
    </location>
</feature>
<name>A0A9N9IYT4_9GLOM</name>
<dbReference type="GO" id="GO:0003677">
    <property type="term" value="F:DNA binding"/>
    <property type="evidence" value="ECO:0007669"/>
    <property type="project" value="UniProtKB-KW"/>
</dbReference>
<dbReference type="InterPro" id="IPR010998">
    <property type="entry name" value="Integrase_recombinase_N"/>
</dbReference>
<sequence>MGTAGENPEIDTLRERISDQSSKNTVKQNKKRLQEDINDNQSDSLEKLLVSEFKNLRGMIADFDFKLNSVAAQVNKVEINESWPSHKFDKKRDQHKYDALCEIGKELDLALDLQDTMNILNHVAEGFGWDLAAALPNTQNKLLKSKESLIEKAKALAEACKNKKRRTFSSEERTSQSYWRGNQCIQGTGVTLVVTQDIMQTHVHPTLVKAQVKKESLDLSQEAYDAIEPRSVYGKQLIALWNEFVAFCNCHKLNLCPAHSETVMMFLTWLNLLAKVPKLRWYIMAIGYHHRKLEVLDSTQKFNVQRLVRNLLKCAAEDKEAVWP</sequence>
<feature type="region of interest" description="Disordered" evidence="2">
    <location>
        <begin position="1"/>
        <end position="38"/>
    </location>
</feature>
<evidence type="ECO:0000256" key="1">
    <source>
        <dbReference type="ARBA" id="ARBA00023125"/>
    </source>
</evidence>
<protein>
    <submittedName>
        <fullName evidence="3">17062_t:CDS:1</fullName>
    </submittedName>
</protein>
<dbReference type="Proteomes" id="UP000789405">
    <property type="component" value="Unassembled WGS sequence"/>
</dbReference>
<evidence type="ECO:0000313" key="4">
    <source>
        <dbReference type="Proteomes" id="UP000789405"/>
    </source>
</evidence>
<accession>A0A9N9IYT4</accession>
<keyword evidence="4" id="KW-1185">Reference proteome</keyword>
<gene>
    <name evidence="3" type="ORF">DERYTH_LOCUS17161</name>
</gene>
<dbReference type="OrthoDB" id="2493649at2759"/>
<keyword evidence="1" id="KW-0238">DNA-binding</keyword>
<proteinExistence type="predicted"/>
<organism evidence="3 4">
    <name type="scientific">Dentiscutata erythropus</name>
    <dbReference type="NCBI Taxonomy" id="1348616"/>
    <lineage>
        <taxon>Eukaryota</taxon>
        <taxon>Fungi</taxon>
        <taxon>Fungi incertae sedis</taxon>
        <taxon>Mucoromycota</taxon>
        <taxon>Glomeromycotina</taxon>
        <taxon>Glomeromycetes</taxon>
        <taxon>Diversisporales</taxon>
        <taxon>Gigasporaceae</taxon>
        <taxon>Dentiscutata</taxon>
    </lineage>
</organism>
<dbReference type="SUPFAM" id="SSF47823">
    <property type="entry name" value="lambda integrase-like, N-terminal domain"/>
    <property type="match status" value="1"/>
</dbReference>
<reference evidence="3" key="1">
    <citation type="submission" date="2021-06" db="EMBL/GenBank/DDBJ databases">
        <authorList>
            <person name="Kallberg Y."/>
            <person name="Tangrot J."/>
            <person name="Rosling A."/>
        </authorList>
    </citation>
    <scope>NUCLEOTIDE SEQUENCE</scope>
    <source>
        <strain evidence="3">MA453B</strain>
    </source>
</reference>
<evidence type="ECO:0000256" key="2">
    <source>
        <dbReference type="SAM" id="MobiDB-lite"/>
    </source>
</evidence>
<comment type="caution">
    <text evidence="3">The sequence shown here is derived from an EMBL/GenBank/DDBJ whole genome shotgun (WGS) entry which is preliminary data.</text>
</comment>